<reference evidence="4 5" key="2">
    <citation type="journal article" date="2012" name="J. Bacteriol.">
        <title>Genome Sequences of Burkholderia sp. Strains CCGE1002 and H160, Isolated from Legume Nodules in Mexico and Brazil.</title>
        <authorList>
            <person name="Ormeno-Orrillo E."/>
            <person name="Rogel M.A."/>
            <person name="Chueire L.M."/>
            <person name="Tiedje J.M."/>
            <person name="Martinez-Romero E."/>
            <person name="Hungria M."/>
        </authorList>
    </citation>
    <scope>NUCLEOTIDE SEQUENCE [LARGE SCALE GENOMIC DNA]</scope>
    <source>
        <strain evidence="4 5">CCGE1002</strain>
    </source>
</reference>
<dbReference type="SUPFAM" id="SSF53927">
    <property type="entry name" value="Cytidine deaminase-like"/>
    <property type="match status" value="1"/>
</dbReference>
<evidence type="ECO:0000313" key="5">
    <source>
        <dbReference type="Proteomes" id="UP000002190"/>
    </source>
</evidence>
<dbReference type="RefSeq" id="WP_013093184.1">
    <property type="nucleotide sequence ID" value="NC_014118.1"/>
</dbReference>
<dbReference type="GO" id="GO:0016787">
    <property type="term" value="F:hydrolase activity"/>
    <property type="evidence" value="ECO:0007669"/>
    <property type="project" value="InterPro"/>
</dbReference>
<keyword evidence="2" id="KW-0862">Zinc</keyword>
<dbReference type="Proteomes" id="UP000002190">
    <property type="component" value="Chromosome 2"/>
</dbReference>
<gene>
    <name evidence="4" type="ordered locus">BC1002_5465</name>
</gene>
<keyword evidence="1" id="KW-0479">Metal-binding</keyword>
<dbReference type="HOGENOM" id="CLU_865163_0_0_4"/>
<organism evidence="4 5">
    <name type="scientific">Paraburkholderia atlantica</name>
    <dbReference type="NCBI Taxonomy" id="2654982"/>
    <lineage>
        <taxon>Bacteria</taxon>
        <taxon>Pseudomonadati</taxon>
        <taxon>Pseudomonadota</taxon>
        <taxon>Betaproteobacteria</taxon>
        <taxon>Burkholderiales</taxon>
        <taxon>Burkholderiaceae</taxon>
        <taxon>Paraburkholderia</taxon>
    </lineage>
</organism>
<evidence type="ECO:0000256" key="1">
    <source>
        <dbReference type="ARBA" id="ARBA00022723"/>
    </source>
</evidence>
<dbReference type="GO" id="GO:0008270">
    <property type="term" value="F:zinc ion binding"/>
    <property type="evidence" value="ECO:0007669"/>
    <property type="project" value="InterPro"/>
</dbReference>
<dbReference type="EMBL" id="CP002014">
    <property type="protein sequence ID" value="ADG19393.1"/>
    <property type="molecule type" value="Genomic_DNA"/>
</dbReference>
<reference evidence="5" key="1">
    <citation type="submission" date="2010-04" db="EMBL/GenBank/DDBJ databases">
        <title>Complete sequence of chromosome 2 of Burkholderia sp. CCGE1002.</title>
        <authorList>
            <consortium name="US DOE Joint Genome Institute"/>
            <person name="Lucas S."/>
            <person name="Copeland A."/>
            <person name="Lapidus A."/>
            <person name="Cheng J.-F."/>
            <person name="Bruce D."/>
            <person name="Goodwin L."/>
            <person name="Pitluck S."/>
            <person name="Chertkov O."/>
            <person name="Detter J.C."/>
            <person name="Han C."/>
            <person name="Tapia R."/>
            <person name="Land M."/>
            <person name="Hauser L."/>
            <person name="Kyrpides N."/>
            <person name="Ovchinnikova G."/>
            <person name="Martinez-Romero E."/>
            <person name="Hernandez M.A.R."/>
            <person name="Tiedje J.M."/>
            <person name="Woyke T."/>
        </authorList>
    </citation>
    <scope>NUCLEOTIDE SEQUENCE [LARGE SCALE GENOMIC DNA]</scope>
    <source>
        <strain evidence="5">CCGE1002</strain>
    </source>
</reference>
<dbReference type="InterPro" id="IPR002125">
    <property type="entry name" value="CMP_dCMP_dom"/>
</dbReference>
<dbReference type="InterPro" id="IPR025853">
    <property type="entry name" value="NH3ase_Bd3614-like"/>
</dbReference>
<sequence length="321" mass="35109">MGSARTVPKYASKRGAYCATEDDLIPPGMRLLLNSFAPKQIKEIQSDQDATTWEKAALGLLADEDQQTKVGFQKISSVEINGAYVLSGTSTGHDLMPRDVRLLADELHVAGPNVDITQRTPPAELSAPHTGVHNVHRLYLSAAFRLLLGKGGNTGVAALIVSSQGQILAWGKKNSDHPLLHAETSALLMYGRRLPAGTRIYSTLKPCKMCRAAIEHFSTENDFLAYYGQDDPTAAASGRVDSAKYVHMAHTTTVGERPVWDLKSTGIKRSVSFNLNDRFDTAHSRDRSLGIIDFIKGERQTSQLNMAAGYLAIKQRKYTDP</sequence>
<dbReference type="AlphaFoldDB" id="D5WG17"/>
<dbReference type="eggNOG" id="COG0590">
    <property type="taxonomic scope" value="Bacteria"/>
</dbReference>
<proteinExistence type="predicted"/>
<protein>
    <submittedName>
        <fullName evidence="4">CMP/dCMP deaminase zinc-binding protein</fullName>
    </submittedName>
</protein>
<dbReference type="PROSITE" id="PS00903">
    <property type="entry name" value="CYT_DCMP_DEAMINASES_1"/>
    <property type="match status" value="1"/>
</dbReference>
<dbReference type="KEGG" id="bge:BC1002_5465"/>
<accession>D5WG17</accession>
<evidence type="ECO:0000259" key="3">
    <source>
        <dbReference type="PROSITE" id="PS51747"/>
    </source>
</evidence>
<dbReference type="InterPro" id="IPR016193">
    <property type="entry name" value="Cytidine_deaminase-like"/>
</dbReference>
<dbReference type="Pfam" id="PF14439">
    <property type="entry name" value="Bd3614-deam"/>
    <property type="match status" value="1"/>
</dbReference>
<dbReference type="InterPro" id="IPR016192">
    <property type="entry name" value="APOBEC/CMP_deaminase_Zn-bd"/>
</dbReference>
<dbReference type="STRING" id="640511.BC1002_5465"/>
<evidence type="ECO:0000313" key="4">
    <source>
        <dbReference type="EMBL" id="ADG19393.1"/>
    </source>
</evidence>
<feature type="domain" description="CMP/dCMP-type deaminase" evidence="3">
    <location>
        <begin position="131"/>
        <end position="241"/>
    </location>
</feature>
<dbReference type="Gene3D" id="3.40.140.10">
    <property type="entry name" value="Cytidine Deaminase, domain 2"/>
    <property type="match status" value="1"/>
</dbReference>
<dbReference type="GeneID" id="301098213"/>
<evidence type="ECO:0000256" key="2">
    <source>
        <dbReference type="ARBA" id="ARBA00022833"/>
    </source>
</evidence>
<name>D5WG17_PARAM</name>
<dbReference type="PROSITE" id="PS51747">
    <property type="entry name" value="CYT_DCMP_DEAMINASES_2"/>
    <property type="match status" value="1"/>
</dbReference>